<keyword evidence="1" id="KW-0472">Membrane</keyword>
<keyword evidence="1" id="KW-1133">Transmembrane helix</keyword>
<dbReference type="EMBL" id="JAUEPR010000117">
    <property type="protein sequence ID" value="KAK0463303.1"/>
    <property type="molecule type" value="Genomic_DNA"/>
</dbReference>
<proteinExistence type="predicted"/>
<keyword evidence="3" id="KW-1185">Reference proteome</keyword>
<protein>
    <submittedName>
        <fullName evidence="2">Uncharacterized protein</fullName>
    </submittedName>
</protein>
<name>A0AA39TQU1_9AGAR</name>
<feature type="transmembrane region" description="Helical" evidence="1">
    <location>
        <begin position="12"/>
        <end position="36"/>
    </location>
</feature>
<organism evidence="2 3">
    <name type="scientific">Armillaria novae-zelandiae</name>
    <dbReference type="NCBI Taxonomy" id="153914"/>
    <lineage>
        <taxon>Eukaryota</taxon>
        <taxon>Fungi</taxon>
        <taxon>Dikarya</taxon>
        <taxon>Basidiomycota</taxon>
        <taxon>Agaricomycotina</taxon>
        <taxon>Agaricomycetes</taxon>
        <taxon>Agaricomycetidae</taxon>
        <taxon>Agaricales</taxon>
        <taxon>Marasmiineae</taxon>
        <taxon>Physalacriaceae</taxon>
        <taxon>Armillaria</taxon>
    </lineage>
</organism>
<gene>
    <name evidence="2" type="ORF">IW261DRAFT_1427855</name>
</gene>
<sequence length="115" mass="13288">MYTLPFSISLFSLLYLLKMLLHLWTICFIVALYCFYMHKIYPDLCTMVPIHTYSLVHVVTHTLPSVVGHRFAATLSVSVGTLQWASLRDLVLYPNYHCHIQCSILVSMFQPVNVH</sequence>
<dbReference type="Proteomes" id="UP001175227">
    <property type="component" value="Unassembled WGS sequence"/>
</dbReference>
<evidence type="ECO:0000313" key="3">
    <source>
        <dbReference type="Proteomes" id="UP001175227"/>
    </source>
</evidence>
<reference evidence="2" key="1">
    <citation type="submission" date="2023-06" db="EMBL/GenBank/DDBJ databases">
        <authorList>
            <consortium name="Lawrence Berkeley National Laboratory"/>
            <person name="Ahrendt S."/>
            <person name="Sahu N."/>
            <person name="Indic B."/>
            <person name="Wong-Bajracharya J."/>
            <person name="Merenyi Z."/>
            <person name="Ke H.-M."/>
            <person name="Monk M."/>
            <person name="Kocsube S."/>
            <person name="Drula E."/>
            <person name="Lipzen A."/>
            <person name="Balint B."/>
            <person name="Henrissat B."/>
            <person name="Andreopoulos B."/>
            <person name="Martin F.M."/>
            <person name="Harder C.B."/>
            <person name="Rigling D."/>
            <person name="Ford K.L."/>
            <person name="Foster G.D."/>
            <person name="Pangilinan J."/>
            <person name="Papanicolaou A."/>
            <person name="Barry K."/>
            <person name="LaButti K."/>
            <person name="Viragh M."/>
            <person name="Koriabine M."/>
            <person name="Yan M."/>
            <person name="Riley R."/>
            <person name="Champramary S."/>
            <person name="Plett K.L."/>
            <person name="Tsai I.J."/>
            <person name="Slot J."/>
            <person name="Sipos G."/>
            <person name="Plett J."/>
            <person name="Nagy L.G."/>
            <person name="Grigoriev I.V."/>
        </authorList>
    </citation>
    <scope>NUCLEOTIDE SEQUENCE</scope>
    <source>
        <strain evidence="2">ICMP 16352</strain>
    </source>
</reference>
<evidence type="ECO:0000313" key="2">
    <source>
        <dbReference type="EMBL" id="KAK0463303.1"/>
    </source>
</evidence>
<comment type="caution">
    <text evidence="2">The sequence shown here is derived from an EMBL/GenBank/DDBJ whole genome shotgun (WGS) entry which is preliminary data.</text>
</comment>
<keyword evidence="1" id="KW-0812">Transmembrane</keyword>
<accession>A0AA39TQU1</accession>
<evidence type="ECO:0000256" key="1">
    <source>
        <dbReference type="SAM" id="Phobius"/>
    </source>
</evidence>
<dbReference type="AlphaFoldDB" id="A0AA39TQU1"/>